<comment type="caution">
    <text evidence="4">The sequence shown here is derived from an EMBL/GenBank/DDBJ whole genome shotgun (WGS) entry which is preliminary data.</text>
</comment>
<dbReference type="InterPro" id="IPR000101">
    <property type="entry name" value="GGT_peptidase"/>
</dbReference>
<dbReference type="PRINTS" id="PR01210">
    <property type="entry name" value="GGTRANSPTASE"/>
</dbReference>
<keyword evidence="3" id="KW-0012">Acyltransferase</keyword>
<comment type="catalytic activity">
    <reaction evidence="3">
        <text>an S-substituted glutathione + H2O = an S-substituted L-cysteinylglycine + L-glutamate</text>
        <dbReference type="Rhea" id="RHEA:59468"/>
        <dbReference type="ChEBI" id="CHEBI:15377"/>
        <dbReference type="ChEBI" id="CHEBI:29985"/>
        <dbReference type="ChEBI" id="CHEBI:90779"/>
        <dbReference type="ChEBI" id="CHEBI:143103"/>
        <dbReference type="EC" id="3.4.19.13"/>
    </reaction>
</comment>
<dbReference type="Pfam" id="PF01019">
    <property type="entry name" value="G_glu_transpept"/>
    <property type="match status" value="1"/>
</dbReference>
<dbReference type="PANTHER" id="PTHR11686:SF62">
    <property type="entry name" value="GLUTATHIONE HYDROLASE"/>
    <property type="match status" value="1"/>
</dbReference>
<evidence type="ECO:0000256" key="3">
    <source>
        <dbReference type="RuleBase" id="RU368068"/>
    </source>
</evidence>
<dbReference type="Gene3D" id="1.10.246.130">
    <property type="match status" value="1"/>
</dbReference>
<feature type="active site" description="Nucleophile" evidence="1">
    <location>
        <position position="418"/>
    </location>
</feature>
<gene>
    <name evidence="4" type="ORF">Dda_1641</name>
</gene>
<comment type="catalytic activity">
    <reaction evidence="3">
        <text>an N-terminal (5-L-glutamyl)-[peptide] + an alpha-amino acid = 5-L-glutamyl amino acid + an N-terminal L-alpha-aminoacyl-[peptide]</text>
        <dbReference type="Rhea" id="RHEA:23904"/>
        <dbReference type="Rhea" id="RHEA-COMP:9780"/>
        <dbReference type="Rhea" id="RHEA-COMP:9795"/>
        <dbReference type="ChEBI" id="CHEBI:77644"/>
        <dbReference type="ChEBI" id="CHEBI:78597"/>
        <dbReference type="ChEBI" id="CHEBI:78599"/>
        <dbReference type="ChEBI" id="CHEBI:78608"/>
        <dbReference type="EC" id="2.3.2.2"/>
    </reaction>
</comment>
<keyword evidence="3" id="KW-0378">Hydrolase</keyword>
<dbReference type="SUPFAM" id="SSF56235">
    <property type="entry name" value="N-terminal nucleophile aminohydrolases (Ntn hydrolases)"/>
    <property type="match status" value="1"/>
</dbReference>
<comment type="pathway">
    <text evidence="3">Sulfur metabolism; glutathione metabolism.</text>
</comment>
<accession>A0AAD6J6G8</accession>
<feature type="binding site" evidence="2">
    <location>
        <begin position="488"/>
        <end position="489"/>
    </location>
    <ligand>
        <name>L-glutamate</name>
        <dbReference type="ChEBI" id="CHEBI:29985"/>
    </ligand>
</feature>
<feature type="binding site" evidence="2">
    <location>
        <position position="142"/>
    </location>
    <ligand>
        <name>L-glutamate</name>
        <dbReference type="ChEBI" id="CHEBI:29985"/>
    </ligand>
</feature>
<comment type="function">
    <text evidence="3">Cleaves the gamma-glutamyl peptide bond of glutathione and glutathione conjugates.</text>
</comment>
<dbReference type="Gene3D" id="3.60.20.40">
    <property type="match status" value="1"/>
</dbReference>
<dbReference type="FunFam" id="1.10.246.130:FF:000001">
    <property type="entry name" value="Gamma-glutamyltransferase 5 isoform 1"/>
    <property type="match status" value="1"/>
</dbReference>
<protein>
    <recommendedName>
        <fullName evidence="3">Glutathione hydrolase</fullName>
        <ecNumber evidence="3">2.3.2.2</ecNumber>
        <ecNumber evidence="3">3.4.19.13</ecNumber>
    </recommendedName>
    <alternativeName>
        <fullName evidence="3">Gamma-glutamyltransferase</fullName>
    </alternativeName>
    <alternativeName>
        <fullName evidence="3">Gamma-glutamyltranspeptidase</fullName>
    </alternativeName>
</protein>
<keyword evidence="5" id="KW-1185">Reference proteome</keyword>
<evidence type="ECO:0000256" key="2">
    <source>
        <dbReference type="PIRSR" id="PIRSR600101-2"/>
    </source>
</evidence>
<dbReference type="Proteomes" id="UP001221413">
    <property type="component" value="Unassembled WGS sequence"/>
</dbReference>
<evidence type="ECO:0000313" key="4">
    <source>
        <dbReference type="EMBL" id="KAJ6263082.1"/>
    </source>
</evidence>
<sequence>MELSPNEPETALELLAVSQQARVFTSTLACLGARRGVLFANMKSIIAAFLLAALQSAPVSGFPAALQGRHHEKDHRGAVASETDVCSKVGIDLLRRGGNAADAMVGTAICVGTVGMYHTGIGGGGFMLIRSPKGEYEYVDFREMAPGASCEDMFVNKTELSLYGGLASGVPGELRGLEYLHKKYGKLPWKRTIEPSIKLARNGFKVNGDHVKLFALAQEMAGNNFLTEQPTWAIDFAPNGTLVGLGDTMYRKRFADTLETIANRGADAFYTGPIANATVQGLKETGGIMTLDDLQRYKVAIRDTTSITYHGYRFHGTTAPSSGAVTQAVFKILEGYDISAKANTNESTHLILEAMRFGYAMRAELGDPNFLPNMTAYQANMISDETALLVREKISPQTTLNVSDYNPKGLESLDTPGTSHMAVADNSGLAISLTSTLNLLFGSSVMIPETGIIMNNQMNDFSIPGSSNAFGYIPAPSNFIRPYKRPLSSTTPHIIERPDGQLYLVVGAAGGSKIISSTIQNIHNMLDLGDSAPQALARPRFHDQLTPNVCNVEWTYDNSTLAYLRERNHTVAIVAPGIASAQAVRMLPNGTFEAAGEPRQFNSGGYAI</sequence>
<organism evidence="4 5">
    <name type="scientific">Drechslerella dactyloides</name>
    <name type="common">Nematode-trapping fungus</name>
    <name type="synonym">Arthrobotrys dactyloides</name>
    <dbReference type="NCBI Taxonomy" id="74499"/>
    <lineage>
        <taxon>Eukaryota</taxon>
        <taxon>Fungi</taxon>
        <taxon>Dikarya</taxon>
        <taxon>Ascomycota</taxon>
        <taxon>Pezizomycotina</taxon>
        <taxon>Orbiliomycetes</taxon>
        <taxon>Orbiliales</taxon>
        <taxon>Orbiliaceae</taxon>
        <taxon>Drechslerella</taxon>
    </lineage>
</organism>
<dbReference type="GO" id="GO:0005886">
    <property type="term" value="C:plasma membrane"/>
    <property type="evidence" value="ECO:0007669"/>
    <property type="project" value="TreeGrafter"/>
</dbReference>
<evidence type="ECO:0000256" key="1">
    <source>
        <dbReference type="PIRSR" id="PIRSR600101-1"/>
    </source>
</evidence>
<dbReference type="InterPro" id="IPR043138">
    <property type="entry name" value="GGT_lsub"/>
</dbReference>
<reference evidence="4" key="1">
    <citation type="submission" date="2023-01" db="EMBL/GenBank/DDBJ databases">
        <title>The chitinases involved in constricting ring structure development in the nematode-trapping fungus Drechslerella dactyloides.</title>
        <authorList>
            <person name="Wang R."/>
            <person name="Zhang L."/>
            <person name="Tang P."/>
            <person name="Li S."/>
            <person name="Liang L."/>
        </authorList>
    </citation>
    <scope>NUCLEOTIDE SEQUENCE</scope>
    <source>
        <strain evidence="4">YMF1.00031</strain>
    </source>
</reference>
<name>A0AAD6J6G8_DREDA</name>
<feature type="binding site" evidence="2">
    <location>
        <position position="460"/>
    </location>
    <ligand>
        <name>L-glutamate</name>
        <dbReference type="ChEBI" id="CHEBI:29985"/>
    </ligand>
</feature>
<evidence type="ECO:0000313" key="5">
    <source>
        <dbReference type="Proteomes" id="UP001221413"/>
    </source>
</evidence>
<dbReference type="EC" id="3.4.19.13" evidence="3"/>
<keyword evidence="3" id="KW-0808">Transferase</keyword>
<dbReference type="NCBIfam" id="TIGR00066">
    <property type="entry name" value="g_glut_trans"/>
    <property type="match status" value="1"/>
</dbReference>
<dbReference type="GO" id="GO:0103068">
    <property type="term" value="F:leukotriene C4 gamma-glutamyl transferase activity"/>
    <property type="evidence" value="ECO:0007669"/>
    <property type="project" value="UniProtKB-EC"/>
</dbReference>
<dbReference type="InterPro" id="IPR029055">
    <property type="entry name" value="Ntn_hydrolases_N"/>
</dbReference>
<dbReference type="InterPro" id="IPR043137">
    <property type="entry name" value="GGT_ssub_C"/>
</dbReference>
<dbReference type="PANTHER" id="PTHR11686">
    <property type="entry name" value="GAMMA GLUTAMYL TRANSPEPTIDASE"/>
    <property type="match status" value="1"/>
</dbReference>
<dbReference type="EMBL" id="JAQGDS010000002">
    <property type="protein sequence ID" value="KAJ6263082.1"/>
    <property type="molecule type" value="Genomic_DNA"/>
</dbReference>
<dbReference type="EC" id="2.3.2.2" evidence="3"/>
<comment type="catalytic activity">
    <reaction evidence="3">
        <text>glutathione + H2O = L-cysteinylglycine + L-glutamate</text>
        <dbReference type="Rhea" id="RHEA:28807"/>
        <dbReference type="ChEBI" id="CHEBI:15377"/>
        <dbReference type="ChEBI" id="CHEBI:29985"/>
        <dbReference type="ChEBI" id="CHEBI:57925"/>
        <dbReference type="ChEBI" id="CHEBI:61694"/>
        <dbReference type="EC" id="3.4.19.13"/>
    </reaction>
</comment>
<dbReference type="FunFam" id="3.60.20.40:FF:000008">
    <property type="entry name" value="Gamma-glutamyltranspeptidase (Eurofung)"/>
    <property type="match status" value="1"/>
</dbReference>
<dbReference type="GO" id="GO:0036374">
    <property type="term" value="F:glutathione hydrolase activity"/>
    <property type="evidence" value="ECO:0007669"/>
    <property type="project" value="UniProtKB-UniRule"/>
</dbReference>
<feature type="binding site" evidence="2">
    <location>
        <position position="511"/>
    </location>
    <ligand>
        <name>L-glutamate</name>
        <dbReference type="ChEBI" id="CHEBI:29985"/>
    </ligand>
</feature>
<proteinExistence type="predicted"/>
<dbReference type="GO" id="GO:0006751">
    <property type="term" value="P:glutathione catabolic process"/>
    <property type="evidence" value="ECO:0007669"/>
    <property type="project" value="UniProtKB-UniRule"/>
</dbReference>
<feature type="binding site" evidence="2">
    <location>
        <begin position="436"/>
        <end position="438"/>
    </location>
    <ligand>
        <name>L-glutamate</name>
        <dbReference type="ChEBI" id="CHEBI:29985"/>
    </ligand>
</feature>
<dbReference type="AlphaFoldDB" id="A0AAD6J6G8"/>